<sequence length="162" mass="19140">MFSDYLKLFFVGGPNARKDYHMEEGEEFFYQMTGDMVLKVIERGVPHDITIREGEIFLLPSRVEHSPQRFPNTIGFVVERTRNNTEFDCVRYFVGTTTTRLFERWFHLNDVVKDLPPLIRAFFSSDECKTGSVQLFALSFFRFLPARFLIYTYTIHQVDGKR</sequence>
<evidence type="ECO:0000256" key="2">
    <source>
        <dbReference type="ARBA" id="ARBA00002752"/>
    </source>
</evidence>
<evidence type="ECO:0000256" key="7">
    <source>
        <dbReference type="ARBA" id="ARBA00023004"/>
    </source>
</evidence>
<dbReference type="Gene3D" id="2.60.120.10">
    <property type="entry name" value="Jelly Rolls"/>
    <property type="match status" value="1"/>
</dbReference>
<feature type="non-terminal residue" evidence="8">
    <location>
        <position position="162"/>
    </location>
</feature>
<comment type="cofactor">
    <cofactor evidence="1">
        <name>Fe(2+)</name>
        <dbReference type="ChEBI" id="CHEBI:29033"/>
    </cofactor>
</comment>
<keyword evidence="5" id="KW-0223">Dioxygenase</keyword>
<keyword evidence="3" id="KW-0662">Pyridine nucleotide biosynthesis</keyword>
<dbReference type="InterPro" id="IPR011051">
    <property type="entry name" value="RmlC_Cupin_sf"/>
</dbReference>
<dbReference type="EMBL" id="WIXE01022205">
    <property type="protein sequence ID" value="KAK5967707.1"/>
    <property type="molecule type" value="Genomic_DNA"/>
</dbReference>
<dbReference type="PANTHER" id="PTHR15497:SF1">
    <property type="entry name" value="3-HYDROXYANTHRANILATE 3,4-DIOXYGENASE"/>
    <property type="match status" value="1"/>
</dbReference>
<keyword evidence="9" id="KW-1185">Reference proteome</keyword>
<dbReference type="InterPro" id="IPR010329">
    <property type="entry name" value="3hydroanth_dOase"/>
</dbReference>
<organism evidence="8 9">
    <name type="scientific">Trichostrongylus colubriformis</name>
    <name type="common">Black scour worm</name>
    <dbReference type="NCBI Taxonomy" id="6319"/>
    <lineage>
        <taxon>Eukaryota</taxon>
        <taxon>Metazoa</taxon>
        <taxon>Ecdysozoa</taxon>
        <taxon>Nematoda</taxon>
        <taxon>Chromadorea</taxon>
        <taxon>Rhabditida</taxon>
        <taxon>Rhabditina</taxon>
        <taxon>Rhabditomorpha</taxon>
        <taxon>Strongyloidea</taxon>
        <taxon>Trichostrongylidae</taxon>
        <taxon>Trichostrongylus</taxon>
    </lineage>
</organism>
<dbReference type="AlphaFoldDB" id="A0AAN8F596"/>
<dbReference type="GO" id="GO:0034354">
    <property type="term" value="P:'de novo' NAD+ biosynthetic process from L-tryptophan"/>
    <property type="evidence" value="ECO:0007669"/>
    <property type="project" value="TreeGrafter"/>
</dbReference>
<evidence type="ECO:0000256" key="1">
    <source>
        <dbReference type="ARBA" id="ARBA00001954"/>
    </source>
</evidence>
<name>A0AAN8F596_TRICO</name>
<comment type="function">
    <text evidence="2">Catalyzes the oxidative ring opening of 3-hydroxyanthranilate to 2-amino-3-carboxymuconate semialdehyde, which spontaneously cyclizes to quinolinate.</text>
</comment>
<dbReference type="SUPFAM" id="SSF51182">
    <property type="entry name" value="RmlC-like cupins"/>
    <property type="match status" value="1"/>
</dbReference>
<evidence type="ECO:0000256" key="3">
    <source>
        <dbReference type="ARBA" id="ARBA00022642"/>
    </source>
</evidence>
<dbReference type="InterPro" id="IPR014710">
    <property type="entry name" value="RmlC-like_jellyroll"/>
</dbReference>
<dbReference type="CDD" id="cd06123">
    <property type="entry name" value="cupin_HAO"/>
    <property type="match status" value="1"/>
</dbReference>
<dbReference type="GO" id="GO:0005506">
    <property type="term" value="F:iron ion binding"/>
    <property type="evidence" value="ECO:0007669"/>
    <property type="project" value="InterPro"/>
</dbReference>
<reference evidence="8 9" key="1">
    <citation type="submission" date="2019-10" db="EMBL/GenBank/DDBJ databases">
        <title>Assembly and Annotation for the nematode Trichostrongylus colubriformis.</title>
        <authorList>
            <person name="Martin J."/>
        </authorList>
    </citation>
    <scope>NUCLEOTIDE SEQUENCE [LARGE SCALE GENOMIC DNA]</scope>
    <source>
        <strain evidence="8">G859</strain>
        <tissue evidence="8">Whole worm</tissue>
    </source>
</reference>
<keyword evidence="4" id="KW-0479">Metal-binding</keyword>
<evidence type="ECO:0000256" key="6">
    <source>
        <dbReference type="ARBA" id="ARBA00023002"/>
    </source>
</evidence>
<dbReference type="Proteomes" id="UP001331761">
    <property type="component" value="Unassembled WGS sequence"/>
</dbReference>
<evidence type="ECO:0000313" key="9">
    <source>
        <dbReference type="Proteomes" id="UP001331761"/>
    </source>
</evidence>
<evidence type="ECO:0000256" key="5">
    <source>
        <dbReference type="ARBA" id="ARBA00022964"/>
    </source>
</evidence>
<dbReference type="GO" id="GO:0046874">
    <property type="term" value="P:quinolinate metabolic process"/>
    <property type="evidence" value="ECO:0007669"/>
    <property type="project" value="TreeGrafter"/>
</dbReference>
<dbReference type="GO" id="GO:0000334">
    <property type="term" value="F:3-hydroxyanthranilate 3,4-dioxygenase activity"/>
    <property type="evidence" value="ECO:0007669"/>
    <property type="project" value="InterPro"/>
</dbReference>
<comment type="caution">
    <text evidence="8">The sequence shown here is derived from an EMBL/GenBank/DDBJ whole genome shotgun (WGS) entry which is preliminary data.</text>
</comment>
<dbReference type="PANTHER" id="PTHR15497">
    <property type="entry name" value="3-HYDROXYANTHRANILATE 3,4-DIOXYGENASE"/>
    <property type="match status" value="1"/>
</dbReference>
<accession>A0AAN8F596</accession>
<evidence type="ECO:0000313" key="8">
    <source>
        <dbReference type="EMBL" id="KAK5967707.1"/>
    </source>
</evidence>
<proteinExistence type="predicted"/>
<gene>
    <name evidence="8" type="ORF">GCK32_016901</name>
</gene>
<dbReference type="Pfam" id="PF06052">
    <property type="entry name" value="3-HAO"/>
    <property type="match status" value="1"/>
</dbReference>
<dbReference type="GO" id="GO:0005737">
    <property type="term" value="C:cytoplasm"/>
    <property type="evidence" value="ECO:0007669"/>
    <property type="project" value="TreeGrafter"/>
</dbReference>
<keyword evidence="7" id="KW-0408">Iron</keyword>
<keyword evidence="6" id="KW-0560">Oxidoreductase</keyword>
<evidence type="ECO:0000256" key="4">
    <source>
        <dbReference type="ARBA" id="ARBA00022723"/>
    </source>
</evidence>
<protein>
    <submittedName>
        <fullName evidence="8">3-hydroxyanthranilate 3 4-dioxygenase</fullName>
    </submittedName>
</protein>